<dbReference type="STRING" id="244447.ENSCSEP00000016571"/>
<evidence type="ECO:0000256" key="4">
    <source>
        <dbReference type="ARBA" id="ARBA00023306"/>
    </source>
</evidence>
<keyword evidence="1" id="KW-0132">Cell division</keyword>
<dbReference type="FunCoup" id="A0A3P8VTE7">
    <property type="interactions" value="491"/>
</dbReference>
<reference evidence="8" key="2">
    <citation type="submission" date="2025-08" db="UniProtKB">
        <authorList>
            <consortium name="Ensembl"/>
        </authorList>
    </citation>
    <scope>IDENTIFICATION</scope>
</reference>
<dbReference type="InParanoid" id="A0A3P8VTE7"/>
<dbReference type="PANTHER" id="PTHR31092:SF2">
    <property type="entry name" value="SORORIN"/>
    <property type="match status" value="1"/>
</dbReference>
<dbReference type="GO" id="GO:0005634">
    <property type="term" value="C:nucleus"/>
    <property type="evidence" value="ECO:0007669"/>
    <property type="project" value="UniProtKB-SubCell"/>
</dbReference>
<dbReference type="Proteomes" id="UP000265120">
    <property type="component" value="Chromosome 18"/>
</dbReference>
<dbReference type="GO" id="GO:0006302">
    <property type="term" value="P:double-strand break repair"/>
    <property type="evidence" value="ECO:0007669"/>
    <property type="project" value="TreeGrafter"/>
</dbReference>
<reference evidence="8" key="3">
    <citation type="submission" date="2025-09" db="UniProtKB">
        <authorList>
            <consortium name="Ensembl"/>
        </authorList>
    </citation>
    <scope>IDENTIFICATION</scope>
</reference>
<keyword evidence="3" id="KW-0539">Nucleus</keyword>
<dbReference type="Pfam" id="PF25220">
    <property type="entry name" value="Sororin_C"/>
    <property type="match status" value="1"/>
</dbReference>
<accession>A0A3P8VTE7</accession>
<sequence length="276" mass="30456">MYRFLGSYHSSFCRAERSSGCTLQTGTLRRRSPRLSSPSLQENLKTDTKMAQAPVAVKRSIIVRKIAPRKTVAPSENDKENRPRSSVIPECTRQQESKQKISSPGTTLDHGSSSAGKKMRKAAMPSPILPSSPPPSSGQQQTSQDPEDAVWSQKVRRSYSRLSEKSFNSPDRRETLFGFEKLQTPEVGQRSRHEKTSLEASGSLCGLASFTTLLEAADDGGSVFPEPDLNIPGVTVVKEKKRRKKVQQIDSTELNTLAAEMNAVFEEADAFELVVE</sequence>
<feature type="domain" description="Sororin C-terminal region" evidence="7">
    <location>
        <begin position="253"/>
        <end position="276"/>
    </location>
</feature>
<evidence type="ECO:0000313" key="9">
    <source>
        <dbReference type="Proteomes" id="UP000265120"/>
    </source>
</evidence>
<dbReference type="Ensembl" id="ENSCSET00000016783.1">
    <property type="protein sequence ID" value="ENSCSEP00000016571.1"/>
    <property type="gene ID" value="ENSCSEG00000010655.1"/>
</dbReference>
<evidence type="ECO:0000259" key="7">
    <source>
        <dbReference type="Pfam" id="PF25220"/>
    </source>
</evidence>
<feature type="compositionally biased region" description="Polar residues" evidence="6">
    <location>
        <begin position="100"/>
        <end position="115"/>
    </location>
</feature>
<dbReference type="GO" id="GO:0007080">
    <property type="term" value="P:mitotic metaphase chromosome alignment"/>
    <property type="evidence" value="ECO:0007669"/>
    <property type="project" value="TreeGrafter"/>
</dbReference>
<proteinExistence type="inferred from homology"/>
<feature type="compositionally biased region" description="Pro residues" evidence="6">
    <location>
        <begin position="127"/>
        <end position="136"/>
    </location>
</feature>
<keyword evidence="9" id="KW-1185">Reference proteome</keyword>
<keyword evidence="2" id="KW-0498">Mitosis</keyword>
<comment type="similarity">
    <text evidence="5">Belongs to the sororin family.</text>
</comment>
<dbReference type="GO" id="GO:0007064">
    <property type="term" value="P:mitotic sister chromatid cohesion"/>
    <property type="evidence" value="ECO:0007669"/>
    <property type="project" value="TreeGrafter"/>
</dbReference>
<reference evidence="8 9" key="1">
    <citation type="journal article" date="2014" name="Nat. Genet.">
        <title>Whole-genome sequence of a flatfish provides insights into ZW sex chromosome evolution and adaptation to a benthic lifestyle.</title>
        <authorList>
            <person name="Chen S."/>
            <person name="Zhang G."/>
            <person name="Shao C."/>
            <person name="Huang Q."/>
            <person name="Liu G."/>
            <person name="Zhang P."/>
            <person name="Song W."/>
            <person name="An N."/>
            <person name="Chalopin D."/>
            <person name="Volff J.N."/>
            <person name="Hong Y."/>
            <person name="Li Q."/>
            <person name="Sha Z."/>
            <person name="Zhou H."/>
            <person name="Xie M."/>
            <person name="Yu Q."/>
            <person name="Liu Y."/>
            <person name="Xiang H."/>
            <person name="Wang N."/>
            <person name="Wu K."/>
            <person name="Yang C."/>
            <person name="Zhou Q."/>
            <person name="Liao X."/>
            <person name="Yang L."/>
            <person name="Hu Q."/>
            <person name="Zhang J."/>
            <person name="Meng L."/>
            <person name="Jin L."/>
            <person name="Tian Y."/>
            <person name="Lian J."/>
            <person name="Yang J."/>
            <person name="Miao G."/>
            <person name="Liu S."/>
            <person name="Liang Z."/>
            <person name="Yan F."/>
            <person name="Li Y."/>
            <person name="Sun B."/>
            <person name="Zhang H."/>
            <person name="Zhang J."/>
            <person name="Zhu Y."/>
            <person name="Du M."/>
            <person name="Zhao Y."/>
            <person name="Schartl M."/>
            <person name="Tang Q."/>
            <person name="Wang J."/>
        </authorList>
    </citation>
    <scope>NUCLEOTIDE SEQUENCE</scope>
</reference>
<evidence type="ECO:0000256" key="1">
    <source>
        <dbReference type="ARBA" id="ARBA00022618"/>
    </source>
</evidence>
<feature type="region of interest" description="Disordered" evidence="6">
    <location>
        <begin position="24"/>
        <end position="48"/>
    </location>
</feature>
<dbReference type="GO" id="GO:0051301">
    <property type="term" value="P:cell division"/>
    <property type="evidence" value="ECO:0007669"/>
    <property type="project" value="UniProtKB-KW"/>
</dbReference>
<dbReference type="PANTHER" id="PTHR31092">
    <property type="entry name" value="SORORIN"/>
    <property type="match status" value="1"/>
</dbReference>
<evidence type="ECO:0000256" key="3">
    <source>
        <dbReference type="ARBA" id="ARBA00023242"/>
    </source>
</evidence>
<keyword evidence="4" id="KW-0131">Cell cycle</keyword>
<evidence type="ECO:0000313" key="8">
    <source>
        <dbReference type="Ensembl" id="ENSCSEP00000016571.1"/>
    </source>
</evidence>
<feature type="region of interest" description="Disordered" evidence="6">
    <location>
        <begin position="69"/>
        <end position="169"/>
    </location>
</feature>
<organism evidence="8 9">
    <name type="scientific">Cynoglossus semilaevis</name>
    <name type="common">Tongue sole</name>
    <dbReference type="NCBI Taxonomy" id="244447"/>
    <lineage>
        <taxon>Eukaryota</taxon>
        <taxon>Metazoa</taxon>
        <taxon>Chordata</taxon>
        <taxon>Craniata</taxon>
        <taxon>Vertebrata</taxon>
        <taxon>Euteleostomi</taxon>
        <taxon>Actinopterygii</taxon>
        <taxon>Neopterygii</taxon>
        <taxon>Teleostei</taxon>
        <taxon>Neoteleostei</taxon>
        <taxon>Acanthomorphata</taxon>
        <taxon>Carangaria</taxon>
        <taxon>Pleuronectiformes</taxon>
        <taxon>Pleuronectoidei</taxon>
        <taxon>Cynoglossidae</taxon>
        <taxon>Cynoglossinae</taxon>
        <taxon>Cynoglossus</taxon>
    </lineage>
</organism>
<name>A0A3P8VTE7_CYNSE</name>
<dbReference type="InterPro" id="IPR057337">
    <property type="entry name" value="Sororin_C"/>
</dbReference>
<dbReference type="GO" id="GO:0031536">
    <property type="term" value="P:positive regulation of exit from mitosis"/>
    <property type="evidence" value="ECO:0007669"/>
    <property type="project" value="TreeGrafter"/>
</dbReference>
<evidence type="ECO:0000256" key="2">
    <source>
        <dbReference type="ARBA" id="ARBA00022776"/>
    </source>
</evidence>
<evidence type="ECO:0000256" key="6">
    <source>
        <dbReference type="SAM" id="MobiDB-lite"/>
    </source>
</evidence>
<protein>
    <submittedName>
        <fullName evidence="8">Cell division cycle associated 5</fullName>
    </submittedName>
</protein>
<dbReference type="OMA" id="KKVQQID"/>
<dbReference type="GeneTree" id="ENSGT00390000010028"/>
<dbReference type="InterPro" id="IPR018605">
    <property type="entry name" value="Sororin"/>
</dbReference>
<evidence type="ECO:0000256" key="5">
    <source>
        <dbReference type="ARBA" id="ARBA00093465"/>
    </source>
</evidence>
<dbReference type="AlphaFoldDB" id="A0A3P8VTE7"/>